<reference evidence="2 3" key="1">
    <citation type="submission" date="2020-01" db="EMBL/GenBank/DDBJ databases">
        <title>Identification and distribution of gene clusters putatively required for synthesis of sphingolipid metabolism inhibitors in phylogenetically diverse species of the filamentous fungus Fusarium.</title>
        <authorList>
            <person name="Kim H.-S."/>
            <person name="Busman M."/>
            <person name="Brown D.W."/>
            <person name="Divon H."/>
            <person name="Uhlig S."/>
            <person name="Proctor R.H."/>
        </authorList>
    </citation>
    <scope>NUCLEOTIDE SEQUENCE [LARGE SCALE GENOMIC DNA]</scope>
    <source>
        <strain evidence="2 3">NRRL 20459</strain>
    </source>
</reference>
<dbReference type="AlphaFoldDB" id="A0A8H4PEP9"/>
<feature type="signal peptide" evidence="1">
    <location>
        <begin position="1"/>
        <end position="18"/>
    </location>
</feature>
<dbReference type="OrthoDB" id="2943660at2759"/>
<sequence>MLAKLLLGLSVFTATAWSTPGQGCGKVNVFYTGLPAYHPISRASGIDPAELDAGLRNGTEAMIKAGYNVRMVLAGPEQDISRLKSRMDGIDWQVTGIGYGVRASKTHEMIIRFEDLIKLFNTIPNAPIVFNYGADDLVWLVQHRLPILRNCTEHPGELLGYEEICDEICDH</sequence>
<dbReference type="EMBL" id="JAADYS010000821">
    <property type="protein sequence ID" value="KAF4466786.1"/>
    <property type="molecule type" value="Genomic_DNA"/>
</dbReference>
<evidence type="ECO:0000313" key="3">
    <source>
        <dbReference type="Proteomes" id="UP000554235"/>
    </source>
</evidence>
<feature type="chain" id="PRO_5034933717" evidence="1">
    <location>
        <begin position="19"/>
        <end position="171"/>
    </location>
</feature>
<evidence type="ECO:0000256" key="1">
    <source>
        <dbReference type="SAM" id="SignalP"/>
    </source>
</evidence>
<accession>A0A8H4PEP9</accession>
<name>A0A8H4PEP9_9HYPO</name>
<comment type="caution">
    <text evidence="2">The sequence shown here is derived from an EMBL/GenBank/DDBJ whole genome shotgun (WGS) entry which is preliminary data.</text>
</comment>
<keyword evidence="3" id="KW-1185">Reference proteome</keyword>
<dbReference type="Proteomes" id="UP000554235">
    <property type="component" value="Unassembled WGS sequence"/>
</dbReference>
<keyword evidence="1" id="KW-0732">Signal</keyword>
<organism evidence="2 3">
    <name type="scientific">Fusarium albosuccineum</name>
    <dbReference type="NCBI Taxonomy" id="1237068"/>
    <lineage>
        <taxon>Eukaryota</taxon>
        <taxon>Fungi</taxon>
        <taxon>Dikarya</taxon>
        <taxon>Ascomycota</taxon>
        <taxon>Pezizomycotina</taxon>
        <taxon>Sordariomycetes</taxon>
        <taxon>Hypocreomycetidae</taxon>
        <taxon>Hypocreales</taxon>
        <taxon>Nectriaceae</taxon>
        <taxon>Fusarium</taxon>
        <taxon>Fusarium decemcellulare species complex</taxon>
    </lineage>
</organism>
<gene>
    <name evidence="2" type="ORF">FALBO_6340</name>
</gene>
<protein>
    <submittedName>
        <fullName evidence="2">Uncharacterized protein</fullName>
    </submittedName>
</protein>
<evidence type="ECO:0000313" key="2">
    <source>
        <dbReference type="EMBL" id="KAF4466786.1"/>
    </source>
</evidence>
<proteinExistence type="predicted"/>